<reference evidence="1" key="1">
    <citation type="submission" date="2019-04" db="EMBL/GenBank/DDBJ databases">
        <title>Microbes associate with the intestines of laboratory mice.</title>
        <authorList>
            <person name="Navarre W."/>
            <person name="Wong E."/>
            <person name="Huang K."/>
            <person name="Tropini C."/>
            <person name="Ng K."/>
            <person name="Yu B."/>
        </authorList>
    </citation>
    <scope>NUCLEOTIDE SEQUENCE</scope>
    <source>
        <strain evidence="1">NM01_1-7b</strain>
    </source>
</reference>
<evidence type="ECO:0000313" key="2">
    <source>
        <dbReference type="Proteomes" id="UP000304953"/>
    </source>
</evidence>
<gene>
    <name evidence="1" type="ORF">E5329_26880</name>
</gene>
<accession>A0AC61RN01</accession>
<proteinExistence type="predicted"/>
<protein>
    <submittedName>
        <fullName evidence="1">ABC transporter permease</fullName>
    </submittedName>
</protein>
<dbReference type="Proteomes" id="UP000304953">
    <property type="component" value="Unassembled WGS sequence"/>
</dbReference>
<organism evidence="1 2">
    <name type="scientific">Petralouisia muris</name>
    <dbReference type="NCBI Taxonomy" id="3032872"/>
    <lineage>
        <taxon>Bacteria</taxon>
        <taxon>Bacillati</taxon>
        <taxon>Bacillota</taxon>
        <taxon>Clostridia</taxon>
        <taxon>Lachnospirales</taxon>
        <taxon>Lachnospiraceae</taxon>
        <taxon>Petralouisia</taxon>
    </lineage>
</organism>
<evidence type="ECO:0000313" key="1">
    <source>
        <dbReference type="EMBL" id="TGY87137.1"/>
    </source>
</evidence>
<name>A0AC61RN01_9FIRM</name>
<keyword evidence="2" id="KW-1185">Reference proteome</keyword>
<sequence length="251" mass="28199">MITLIKNEFYKQKREWSFLFLLMLSLLPVLTGGAGAIFNDSTKALTDLFFFMNNQFAMFFPMVLFILVGFLFYQEYKNKTYINWITYGYPKYKLFLTKVLVALIIGTCFALMLLFLFFCLIFGLQITGKTTADISELLTITTGFLLETAIIIPVTVCAGAIVINLSRNIIIASVTGVIYGFVSCFFIGSEIGFIVPNGFAYRIALYFSDKSSYYDNPVRATIGGSIISLLAFIILLLIGVGLFAHKRKIES</sequence>
<comment type="caution">
    <text evidence="1">The sequence shown here is derived from an EMBL/GenBank/DDBJ whole genome shotgun (WGS) entry which is preliminary data.</text>
</comment>
<dbReference type="EMBL" id="SRYA01000118">
    <property type="protein sequence ID" value="TGY87137.1"/>
    <property type="molecule type" value="Genomic_DNA"/>
</dbReference>